<evidence type="ECO:0000256" key="5">
    <source>
        <dbReference type="SAM" id="MobiDB-lite"/>
    </source>
</evidence>
<gene>
    <name evidence="7" type="ORF">LLUT_LOCUS11178</name>
</gene>
<protein>
    <recommendedName>
        <fullName evidence="4">B-like cyclin</fullName>
    </recommendedName>
</protein>
<keyword evidence="8" id="KW-1185">Reference proteome</keyword>
<evidence type="ECO:0000313" key="8">
    <source>
        <dbReference type="Proteomes" id="UP001497480"/>
    </source>
</evidence>
<dbReference type="InterPro" id="IPR039361">
    <property type="entry name" value="Cyclin"/>
</dbReference>
<reference evidence="7 8" key="1">
    <citation type="submission" date="2024-03" db="EMBL/GenBank/DDBJ databases">
        <authorList>
            <person name="Martinez-Hernandez J."/>
        </authorList>
    </citation>
    <scope>NUCLEOTIDE SEQUENCE [LARGE SCALE GENOMIC DNA]</scope>
</reference>
<evidence type="ECO:0000256" key="4">
    <source>
        <dbReference type="ARBA" id="ARBA00032263"/>
    </source>
</evidence>
<evidence type="ECO:0000256" key="2">
    <source>
        <dbReference type="ARBA" id="ARBA00022618"/>
    </source>
</evidence>
<feature type="compositionally biased region" description="Basic and acidic residues" evidence="5">
    <location>
        <begin position="353"/>
        <end position="364"/>
    </location>
</feature>
<feature type="domain" description="Cyclin N-terminal" evidence="6">
    <location>
        <begin position="18"/>
        <end position="138"/>
    </location>
</feature>
<evidence type="ECO:0000256" key="3">
    <source>
        <dbReference type="ARBA" id="ARBA00023306"/>
    </source>
</evidence>
<proteinExistence type="predicted"/>
<dbReference type="InterPro" id="IPR036915">
    <property type="entry name" value="Cyclin-like_sf"/>
</dbReference>
<sequence length="485" mass="54167">MASLPKFFVPTFMEADAITRYYETESSFMPAPGFYTDLDNINIRRLAVSIIARIWTSEYADAFVPYLAMNYFDRFASRNPDSDAKVPLVAICCLTLAAKMRTNSFSVDMIPAGIYDFNHTTIRTMELRILDGLQWQMRPVTPFSFLDHVYPTFLHIAGFTRRCMNEIIVQAQAEERFIVHKPSDFVFSCFLAAILIWNRSKLPSIEILGERSHLHRYVASFCRNKNIRIECVDLKKAFSSKAAAAKPQGQSDSSSSSSAAVVLPQGPSEGPSSSAAAATETEPDQQTPEGTETSEEIAAAATETEPDQQRPEGTETSEEIAAAATETEPDQQRSEGTETSEEIAAATTETEPDQQRLEALRGEPEDVSSETESEKQRRLDRGKSVAVSEVERDDEDGEDPLAQFFENMLDRVETPIEGTVPAAEAAAPRRLMDFDLKWPTYDPLEDETRTPTIRHPTMEAFNVELELMNEEKSCCDYLTCGCCNP</sequence>
<dbReference type="Pfam" id="PF00134">
    <property type="entry name" value="Cyclin_N"/>
    <property type="match status" value="1"/>
</dbReference>
<dbReference type="Gene3D" id="1.10.472.10">
    <property type="entry name" value="Cyclin-like"/>
    <property type="match status" value="2"/>
</dbReference>
<evidence type="ECO:0000313" key="7">
    <source>
        <dbReference type="EMBL" id="CAL0310118.1"/>
    </source>
</evidence>
<feature type="region of interest" description="Disordered" evidence="5">
    <location>
        <begin position="244"/>
        <end position="399"/>
    </location>
</feature>
<comment type="caution">
    <text evidence="7">The sequence shown here is derived from an EMBL/GenBank/DDBJ whole genome shotgun (WGS) entry which is preliminary data.</text>
</comment>
<dbReference type="PANTHER" id="PTHR10177">
    <property type="entry name" value="CYCLINS"/>
    <property type="match status" value="1"/>
</dbReference>
<evidence type="ECO:0000256" key="1">
    <source>
        <dbReference type="ARBA" id="ARBA00011177"/>
    </source>
</evidence>
<dbReference type="GO" id="GO:0051301">
    <property type="term" value="P:cell division"/>
    <property type="evidence" value="ECO:0007669"/>
    <property type="project" value="UniProtKB-KW"/>
</dbReference>
<accession>A0AAV1WM70</accession>
<keyword evidence="3" id="KW-0131">Cell cycle</keyword>
<feature type="compositionally biased region" description="Low complexity" evidence="5">
    <location>
        <begin position="266"/>
        <end position="280"/>
    </location>
</feature>
<name>A0AAV1WM70_LUPLU</name>
<dbReference type="SUPFAM" id="SSF47954">
    <property type="entry name" value="Cyclin-like"/>
    <property type="match status" value="1"/>
</dbReference>
<feature type="compositionally biased region" description="Basic and acidic residues" evidence="5">
    <location>
        <begin position="372"/>
        <end position="383"/>
    </location>
</feature>
<dbReference type="AlphaFoldDB" id="A0AAV1WM70"/>
<dbReference type="EMBL" id="CAXHTB010000007">
    <property type="protein sequence ID" value="CAL0310118.1"/>
    <property type="molecule type" value="Genomic_DNA"/>
</dbReference>
<dbReference type="InterPro" id="IPR006671">
    <property type="entry name" value="Cyclin_N"/>
</dbReference>
<comment type="subunit">
    <text evidence="1">Interacts with the CDC2 protein kinase to form a serine/threonine kinase holoenzyme complex also known as maturation promoting factor (MPF). The cyclin subunit imparts substrate specificity to the complex.</text>
</comment>
<evidence type="ECO:0000259" key="6">
    <source>
        <dbReference type="Pfam" id="PF00134"/>
    </source>
</evidence>
<keyword evidence="2" id="KW-0132">Cell division</keyword>
<organism evidence="7 8">
    <name type="scientific">Lupinus luteus</name>
    <name type="common">European yellow lupine</name>
    <dbReference type="NCBI Taxonomy" id="3873"/>
    <lineage>
        <taxon>Eukaryota</taxon>
        <taxon>Viridiplantae</taxon>
        <taxon>Streptophyta</taxon>
        <taxon>Embryophyta</taxon>
        <taxon>Tracheophyta</taxon>
        <taxon>Spermatophyta</taxon>
        <taxon>Magnoliopsida</taxon>
        <taxon>eudicotyledons</taxon>
        <taxon>Gunneridae</taxon>
        <taxon>Pentapetalae</taxon>
        <taxon>rosids</taxon>
        <taxon>fabids</taxon>
        <taxon>Fabales</taxon>
        <taxon>Fabaceae</taxon>
        <taxon>Papilionoideae</taxon>
        <taxon>50 kb inversion clade</taxon>
        <taxon>genistoids sensu lato</taxon>
        <taxon>core genistoids</taxon>
        <taxon>Genisteae</taxon>
        <taxon>Lupinus</taxon>
    </lineage>
</organism>
<feature type="compositionally biased region" description="Low complexity" evidence="5">
    <location>
        <begin position="244"/>
        <end position="258"/>
    </location>
</feature>
<dbReference type="Proteomes" id="UP001497480">
    <property type="component" value="Unassembled WGS sequence"/>
</dbReference>